<feature type="domain" description="Major facilitator superfamily (MFS) profile" evidence="6">
    <location>
        <begin position="28"/>
        <end position="447"/>
    </location>
</feature>
<dbReference type="PANTHER" id="PTHR11662">
    <property type="entry name" value="SOLUTE CARRIER FAMILY 17"/>
    <property type="match status" value="1"/>
</dbReference>
<dbReference type="Proteomes" id="UP001230289">
    <property type="component" value="Unassembled WGS sequence"/>
</dbReference>
<dbReference type="InterPro" id="IPR011701">
    <property type="entry name" value="MFS"/>
</dbReference>
<dbReference type="Gene3D" id="1.20.1250.20">
    <property type="entry name" value="MFS general substrate transporter like domains"/>
    <property type="match status" value="2"/>
</dbReference>
<evidence type="ECO:0000259" key="6">
    <source>
        <dbReference type="PROSITE" id="PS50850"/>
    </source>
</evidence>
<dbReference type="PANTHER" id="PTHR11662:SF450">
    <property type="entry name" value="BLR1003 PROTEIN"/>
    <property type="match status" value="1"/>
</dbReference>
<feature type="transmembrane region" description="Helical" evidence="5">
    <location>
        <begin position="61"/>
        <end position="82"/>
    </location>
</feature>
<feature type="transmembrane region" description="Helical" evidence="5">
    <location>
        <begin position="23"/>
        <end position="41"/>
    </location>
</feature>
<organism evidence="7 8">
    <name type="scientific">Microbacterium capsulatum</name>
    <dbReference type="NCBI Taxonomy" id="3041921"/>
    <lineage>
        <taxon>Bacteria</taxon>
        <taxon>Bacillati</taxon>
        <taxon>Actinomycetota</taxon>
        <taxon>Actinomycetes</taxon>
        <taxon>Micrococcales</taxon>
        <taxon>Microbacteriaceae</taxon>
        <taxon>Microbacterium</taxon>
    </lineage>
</organism>
<feature type="transmembrane region" description="Helical" evidence="5">
    <location>
        <begin position="94"/>
        <end position="118"/>
    </location>
</feature>
<keyword evidence="8" id="KW-1185">Reference proteome</keyword>
<evidence type="ECO:0000256" key="3">
    <source>
        <dbReference type="ARBA" id="ARBA00022989"/>
    </source>
</evidence>
<accession>A0ABU0XH91</accession>
<gene>
    <name evidence="7" type="ORF">RBR11_11285</name>
</gene>
<keyword evidence="3 5" id="KW-1133">Transmembrane helix</keyword>
<dbReference type="PROSITE" id="PS50850">
    <property type="entry name" value="MFS"/>
    <property type="match status" value="1"/>
</dbReference>
<evidence type="ECO:0000313" key="8">
    <source>
        <dbReference type="Proteomes" id="UP001230289"/>
    </source>
</evidence>
<dbReference type="RefSeq" id="WP_308489438.1">
    <property type="nucleotide sequence ID" value="NZ_JAVFCB010000006.1"/>
</dbReference>
<feature type="transmembrane region" description="Helical" evidence="5">
    <location>
        <begin position="124"/>
        <end position="144"/>
    </location>
</feature>
<evidence type="ECO:0000256" key="4">
    <source>
        <dbReference type="ARBA" id="ARBA00023136"/>
    </source>
</evidence>
<reference evidence="7 8" key="1">
    <citation type="submission" date="2023-08" db="EMBL/GenBank/DDBJ databases">
        <title>Microbacterium sp. nov., isolated from a waste landfill.</title>
        <authorList>
            <person name="Wen W."/>
        </authorList>
    </citation>
    <scope>NUCLEOTIDE SEQUENCE [LARGE SCALE GENOMIC DNA]</scope>
    <source>
        <strain evidence="7 8">ASV81</strain>
    </source>
</reference>
<keyword evidence="4 5" id="KW-0472">Membrane</keyword>
<dbReference type="SUPFAM" id="SSF103473">
    <property type="entry name" value="MFS general substrate transporter"/>
    <property type="match status" value="1"/>
</dbReference>
<feature type="transmembrane region" description="Helical" evidence="5">
    <location>
        <begin position="151"/>
        <end position="176"/>
    </location>
</feature>
<name>A0ABU0XH91_9MICO</name>
<feature type="transmembrane region" description="Helical" evidence="5">
    <location>
        <begin position="293"/>
        <end position="316"/>
    </location>
</feature>
<evidence type="ECO:0000256" key="5">
    <source>
        <dbReference type="SAM" id="Phobius"/>
    </source>
</evidence>
<comment type="caution">
    <text evidence="7">The sequence shown here is derived from an EMBL/GenBank/DDBJ whole genome shotgun (WGS) entry which is preliminary data.</text>
</comment>
<evidence type="ECO:0000313" key="7">
    <source>
        <dbReference type="EMBL" id="MDQ4214494.1"/>
    </source>
</evidence>
<sequence>MSSHAVTAAATAPGRPGRRMTPVRAWTITLLLAIFLFFNYSDKALIGLAGTHIQHDLGLSAQQFGVIQSGFYWLFAAGALLLGALSSRIKLRWYLAALMLVWVSTMIPLLGVIGFGTLLACRVILGFAVGPAYALANHSVQLLFPAEKRALASGVVTAGSSLGPLVMAPVLSWIIVQWSWHTGFAVLAVGGIAWALAWLVFGGSAHDDGGTGEPAALSPRAAARAAKRAQKKAAIAATVPAHVPYRVLLGTSTVIGVALLNFFSYWSTSLKVAWLPVYLADGLGYDTITVGRLVALPFATAAVFSILAGWVSNRLYARGFSRRVSRGYLAGGLVAGSGLAMWGFTLVPVGWFQLTLVALAFSLNTASIGVGFAALGDMINPKKRGGIMGGIVALSSLAGIVSPLVLGFTVGGASSSPSAGYDAGFAVIGLMIAGGAILATIFIRPDKDLDRVNAWAARHGELGAKGDGKAVATTAADAAATEDD</sequence>
<dbReference type="InterPro" id="IPR020846">
    <property type="entry name" value="MFS_dom"/>
</dbReference>
<dbReference type="Pfam" id="PF07690">
    <property type="entry name" value="MFS_1"/>
    <property type="match status" value="1"/>
</dbReference>
<feature type="transmembrane region" description="Helical" evidence="5">
    <location>
        <begin position="182"/>
        <end position="201"/>
    </location>
</feature>
<dbReference type="InterPro" id="IPR050382">
    <property type="entry name" value="MFS_Na/Anion_cotransporter"/>
</dbReference>
<evidence type="ECO:0000256" key="1">
    <source>
        <dbReference type="ARBA" id="ARBA00004651"/>
    </source>
</evidence>
<proteinExistence type="predicted"/>
<feature type="transmembrane region" description="Helical" evidence="5">
    <location>
        <begin position="423"/>
        <end position="443"/>
    </location>
</feature>
<feature type="transmembrane region" description="Helical" evidence="5">
    <location>
        <begin position="387"/>
        <end position="411"/>
    </location>
</feature>
<feature type="transmembrane region" description="Helical" evidence="5">
    <location>
        <begin position="247"/>
        <end position="266"/>
    </location>
</feature>
<keyword evidence="2 5" id="KW-0812">Transmembrane</keyword>
<feature type="transmembrane region" description="Helical" evidence="5">
    <location>
        <begin position="351"/>
        <end position="375"/>
    </location>
</feature>
<feature type="transmembrane region" description="Helical" evidence="5">
    <location>
        <begin position="328"/>
        <end position="345"/>
    </location>
</feature>
<comment type="subcellular location">
    <subcellularLocation>
        <location evidence="1">Cell membrane</location>
        <topology evidence="1">Multi-pass membrane protein</topology>
    </subcellularLocation>
</comment>
<evidence type="ECO:0000256" key="2">
    <source>
        <dbReference type="ARBA" id="ARBA00022692"/>
    </source>
</evidence>
<protein>
    <submittedName>
        <fullName evidence="7">MFS transporter</fullName>
    </submittedName>
</protein>
<dbReference type="InterPro" id="IPR036259">
    <property type="entry name" value="MFS_trans_sf"/>
</dbReference>
<dbReference type="EMBL" id="JAVFCB010000006">
    <property type="protein sequence ID" value="MDQ4214494.1"/>
    <property type="molecule type" value="Genomic_DNA"/>
</dbReference>